<dbReference type="InterPro" id="IPR016047">
    <property type="entry name" value="M23ase_b-sheet_dom"/>
</dbReference>
<dbReference type="CDD" id="cd00118">
    <property type="entry name" value="LysM"/>
    <property type="match status" value="1"/>
</dbReference>
<dbReference type="Pfam" id="PF01476">
    <property type="entry name" value="LysM"/>
    <property type="match status" value="1"/>
</dbReference>
<comment type="caution">
    <text evidence="4">The sequence shown here is derived from an EMBL/GenBank/DDBJ whole genome shotgun (WGS) entry which is preliminary data.</text>
</comment>
<proteinExistence type="predicted"/>
<dbReference type="InterPro" id="IPR050570">
    <property type="entry name" value="Cell_wall_metabolism_enzyme"/>
</dbReference>
<gene>
    <name evidence="4" type="ORF">JJB07_09830</name>
</gene>
<accession>A0ABS1JBG0</accession>
<dbReference type="Gene3D" id="3.10.350.10">
    <property type="entry name" value="LysM domain"/>
    <property type="match status" value="1"/>
</dbReference>
<dbReference type="SMART" id="SM01208">
    <property type="entry name" value="G5"/>
    <property type="match status" value="1"/>
</dbReference>
<evidence type="ECO:0000259" key="2">
    <source>
        <dbReference type="PROSITE" id="PS51109"/>
    </source>
</evidence>
<dbReference type="SUPFAM" id="SSF51261">
    <property type="entry name" value="Duplicated hybrid motif"/>
    <property type="match status" value="1"/>
</dbReference>
<dbReference type="SMART" id="SM00257">
    <property type="entry name" value="LysM"/>
    <property type="match status" value="1"/>
</dbReference>
<name>A0ABS1JBG0_9BACL</name>
<dbReference type="Pfam" id="PF01551">
    <property type="entry name" value="Peptidase_M23"/>
    <property type="match status" value="1"/>
</dbReference>
<dbReference type="Pfam" id="PF07501">
    <property type="entry name" value="G5"/>
    <property type="match status" value="1"/>
</dbReference>
<dbReference type="RefSeq" id="WP_201634310.1">
    <property type="nucleotide sequence ID" value="NZ_JAEQNB010000002.1"/>
</dbReference>
<dbReference type="InterPro" id="IPR011098">
    <property type="entry name" value="G5_dom"/>
</dbReference>
<dbReference type="PANTHER" id="PTHR21666:SF270">
    <property type="entry name" value="MUREIN HYDROLASE ACTIVATOR ENVC"/>
    <property type="match status" value="1"/>
</dbReference>
<keyword evidence="1" id="KW-0732">Signal</keyword>
<dbReference type="InterPro" id="IPR011055">
    <property type="entry name" value="Dup_hybrid_motif"/>
</dbReference>
<dbReference type="PROSITE" id="PS51782">
    <property type="entry name" value="LYSM"/>
    <property type="match status" value="1"/>
</dbReference>
<dbReference type="PANTHER" id="PTHR21666">
    <property type="entry name" value="PEPTIDASE-RELATED"/>
    <property type="match status" value="1"/>
</dbReference>
<dbReference type="SUPFAM" id="SSF54106">
    <property type="entry name" value="LysM domain"/>
    <property type="match status" value="1"/>
</dbReference>
<dbReference type="PROSITE" id="PS51109">
    <property type="entry name" value="G5"/>
    <property type="match status" value="1"/>
</dbReference>
<protein>
    <submittedName>
        <fullName evidence="4">M23 family metallopeptidase</fullName>
    </submittedName>
</protein>
<keyword evidence="5" id="KW-1185">Reference proteome</keyword>
<dbReference type="EMBL" id="JAEQNB010000002">
    <property type="protein sequence ID" value="MBL0386953.1"/>
    <property type="molecule type" value="Genomic_DNA"/>
</dbReference>
<evidence type="ECO:0000259" key="3">
    <source>
        <dbReference type="PROSITE" id="PS51782"/>
    </source>
</evidence>
<evidence type="ECO:0000313" key="5">
    <source>
        <dbReference type="Proteomes" id="UP000602284"/>
    </source>
</evidence>
<evidence type="ECO:0000256" key="1">
    <source>
        <dbReference type="ARBA" id="ARBA00022729"/>
    </source>
</evidence>
<dbReference type="Gene3D" id="2.70.70.10">
    <property type="entry name" value="Glucose Permease (Domain IIA)"/>
    <property type="match status" value="1"/>
</dbReference>
<dbReference type="Proteomes" id="UP000602284">
    <property type="component" value="Unassembled WGS sequence"/>
</dbReference>
<dbReference type="CDD" id="cd12797">
    <property type="entry name" value="M23_peptidase"/>
    <property type="match status" value="1"/>
</dbReference>
<reference evidence="4 5" key="1">
    <citation type="submission" date="2021-01" db="EMBL/GenBank/DDBJ databases">
        <title>Tumebacillus sp. strain ITR2 16S ribosomal RNA gene Genome sequencing and assembly.</title>
        <authorList>
            <person name="Kang M."/>
        </authorList>
    </citation>
    <scope>NUCLEOTIDE SEQUENCE [LARGE SCALE GENOMIC DNA]</scope>
    <source>
        <strain evidence="4 5">ITR2</strain>
    </source>
</reference>
<evidence type="ECO:0000313" key="4">
    <source>
        <dbReference type="EMBL" id="MBL0386953.1"/>
    </source>
</evidence>
<dbReference type="InterPro" id="IPR018392">
    <property type="entry name" value="LysM"/>
</dbReference>
<dbReference type="InterPro" id="IPR036779">
    <property type="entry name" value="LysM_dom_sf"/>
</dbReference>
<organism evidence="4 5">
    <name type="scientific">Tumebacillus amylolyticus</name>
    <dbReference type="NCBI Taxonomy" id="2801339"/>
    <lineage>
        <taxon>Bacteria</taxon>
        <taxon>Bacillati</taxon>
        <taxon>Bacillota</taxon>
        <taxon>Bacilli</taxon>
        <taxon>Bacillales</taxon>
        <taxon>Alicyclobacillaceae</taxon>
        <taxon>Tumebacillus</taxon>
    </lineage>
</organism>
<sequence length="489" mass="53051">MGKLTEMLYDRRRHIGTASQARSKKEWMQEKTAAFIRAAKSEIRKTFNFRNSIAALAVLALTSVGVYTAHDKVASASPVYKVYIDGEYTGVVRDQSLLQEQMKSYGSLLKAHVAFAPVHQAVKGTNDWTVANAISESTKTMVDMVVVRVNGQDIVHVKDKETAEKLIKTLESQYVKADSNATVKLSEQVDFVPLRGDKQTLVSFDAALALVQQGKNERKTYVVSRGDSLWDIASKNNLSVEDLHAANPEIADIDELSEGQQINLVAVEPLISVDSTTEETRELTTNYEIEYKDDDSLDVGTEKIVQDGQEGKKTQNLRITRHNGNVTKEEVLSEQVTVEPVKEIISKGTHKQTYSSYSGGSAAPVSGSWAYPIGGGYISSQYGENRGGKPHLALDIAAATGTPVYASNNGTVIQAADLGDGYGNCIRISHSNGVVTIYGHLSSMNVSVGQAVQKGQRIGGVGSTGQSTGSHLHYEVRVNGVHVNPAPYM</sequence>
<feature type="domain" description="LysM" evidence="3">
    <location>
        <begin position="219"/>
        <end position="264"/>
    </location>
</feature>
<feature type="domain" description="G5" evidence="2">
    <location>
        <begin position="270"/>
        <end position="351"/>
    </location>
</feature>
<dbReference type="Gene3D" id="2.20.230.10">
    <property type="entry name" value="Resuscitation-promoting factor rpfb"/>
    <property type="match status" value="1"/>
</dbReference>